<dbReference type="RefSeq" id="WP_324695249.1">
    <property type="nucleotide sequence ID" value="NZ_JAYMYJ010000107.1"/>
</dbReference>
<feature type="domain" description="Novel STAND NTPase 1" evidence="1">
    <location>
        <begin position="24"/>
        <end position="79"/>
    </location>
</feature>
<dbReference type="InterPro" id="IPR049052">
    <property type="entry name" value="nSTAND1"/>
</dbReference>
<dbReference type="EMBL" id="JAYMYJ010000107">
    <property type="protein sequence ID" value="MEB4591556.1"/>
    <property type="molecule type" value="Genomic_DNA"/>
</dbReference>
<evidence type="ECO:0000313" key="2">
    <source>
        <dbReference type="EMBL" id="MEB4591556.1"/>
    </source>
</evidence>
<dbReference type="SUPFAM" id="SSF52540">
    <property type="entry name" value="P-loop containing nucleoside triphosphate hydrolases"/>
    <property type="match status" value="1"/>
</dbReference>
<dbReference type="InterPro" id="IPR027417">
    <property type="entry name" value="P-loop_NTPase"/>
</dbReference>
<dbReference type="Pfam" id="PF20703">
    <property type="entry name" value="nSTAND1"/>
    <property type="match status" value="1"/>
</dbReference>
<evidence type="ECO:0000313" key="3">
    <source>
        <dbReference type="Proteomes" id="UP001308005"/>
    </source>
</evidence>
<name>A0ABU6CXK2_9GAMM</name>
<organism evidence="2 3">
    <name type="scientific">Candidatus Thiothrix phosphatis</name>
    <dbReference type="NCBI Taxonomy" id="3112415"/>
    <lineage>
        <taxon>Bacteria</taxon>
        <taxon>Pseudomonadati</taxon>
        <taxon>Pseudomonadota</taxon>
        <taxon>Gammaproteobacteria</taxon>
        <taxon>Thiotrichales</taxon>
        <taxon>Thiotrichaceae</taxon>
        <taxon>Thiothrix</taxon>
    </lineage>
</organism>
<sequence length="84" mass="9389">MDEHESLDTLFAGVGAATEQQRSPFKFLDAYGVGDRSLFFGRDNEIHDLYARFYHSRVLLVYGESGTGKTSLIECGLRSEIPAE</sequence>
<evidence type="ECO:0000259" key="1">
    <source>
        <dbReference type="Pfam" id="PF20703"/>
    </source>
</evidence>
<keyword evidence="2" id="KW-0547">Nucleotide-binding</keyword>
<protein>
    <submittedName>
        <fullName evidence="2">ATP-binding protein</fullName>
    </submittedName>
</protein>
<dbReference type="Gene3D" id="3.40.50.300">
    <property type="entry name" value="P-loop containing nucleotide triphosphate hydrolases"/>
    <property type="match status" value="1"/>
</dbReference>
<accession>A0ABU6CXK2</accession>
<feature type="non-terminal residue" evidence="2">
    <location>
        <position position="84"/>
    </location>
</feature>
<keyword evidence="3" id="KW-1185">Reference proteome</keyword>
<keyword evidence="2" id="KW-0067">ATP-binding</keyword>
<comment type="caution">
    <text evidence="2">The sequence shown here is derived from an EMBL/GenBank/DDBJ whole genome shotgun (WGS) entry which is preliminary data.</text>
</comment>
<gene>
    <name evidence="2" type="ORF">VSS37_11240</name>
</gene>
<dbReference type="Proteomes" id="UP001308005">
    <property type="component" value="Unassembled WGS sequence"/>
</dbReference>
<reference evidence="3" key="1">
    <citation type="submission" date="2023-07" db="EMBL/GenBank/DDBJ databases">
        <title>The carbon used by Thiothrix.</title>
        <authorList>
            <person name="Chen L."/>
        </authorList>
    </citation>
    <scope>NUCLEOTIDE SEQUENCE [LARGE SCALE GENOMIC DNA]</scope>
</reference>
<dbReference type="GO" id="GO:0005524">
    <property type="term" value="F:ATP binding"/>
    <property type="evidence" value="ECO:0007669"/>
    <property type="project" value="UniProtKB-KW"/>
</dbReference>
<proteinExistence type="predicted"/>